<reference evidence="1" key="2">
    <citation type="submission" date="2025-08" db="UniProtKB">
        <authorList>
            <consortium name="Ensembl"/>
        </authorList>
    </citation>
    <scope>IDENTIFICATION</scope>
</reference>
<reference evidence="1" key="1">
    <citation type="submission" date="2020-11" db="EMBL/GenBank/DDBJ databases">
        <authorList>
            <person name="Davenport K.M."/>
            <person name="Bickhart D.M."/>
            <person name="Smith T.P.L."/>
            <person name="Murdoch B.M."/>
            <person name="Rosen B.D."/>
        </authorList>
    </citation>
    <scope>NUCLEOTIDE SEQUENCE [LARGE SCALE GENOMIC DNA]</scope>
    <source>
        <strain evidence="1">OAR_USU_Benz2616</strain>
    </source>
</reference>
<reference evidence="1" key="3">
    <citation type="submission" date="2025-09" db="UniProtKB">
        <authorList>
            <consortium name="Ensembl"/>
        </authorList>
    </citation>
    <scope>IDENTIFICATION</scope>
</reference>
<proteinExistence type="predicted"/>
<dbReference type="Ensembl" id="ENSOART00020007614.2">
    <property type="protein sequence ID" value="ENSOARP00020006304.1"/>
    <property type="gene ID" value="ENSOARG00020037495.1"/>
</dbReference>
<sequence length="140" mass="15216">MELARELRNNLHPHPSAHSPYGNSTLSPGSQGLPLDSSVMALFNASATTPGSCCHWPPTPTLGLGGLIPEDLPSKTNFLHFVLWVQDSDVLIFPPPPPAHFFRKFFFWSPAPSPSAFGQFLFLISFSSSPQDGEGGELRN</sequence>
<evidence type="ECO:0000313" key="1">
    <source>
        <dbReference type="Ensembl" id="ENSOARP00020006304.1"/>
    </source>
</evidence>
<protein>
    <submittedName>
        <fullName evidence="1">Uncharacterized protein</fullName>
    </submittedName>
</protein>
<name>A0AC11AYA9_SHEEP</name>
<accession>A0AC11AYA9</accession>
<organism evidence="1">
    <name type="scientific">Ovis aries</name>
    <name type="common">Sheep</name>
    <dbReference type="NCBI Taxonomy" id="9940"/>
    <lineage>
        <taxon>Eukaryota</taxon>
        <taxon>Metazoa</taxon>
        <taxon>Chordata</taxon>
        <taxon>Craniata</taxon>
        <taxon>Vertebrata</taxon>
        <taxon>Euteleostomi</taxon>
        <taxon>Mammalia</taxon>
        <taxon>Eutheria</taxon>
        <taxon>Laurasiatheria</taxon>
        <taxon>Artiodactyla</taxon>
        <taxon>Ruminantia</taxon>
        <taxon>Pecora</taxon>
        <taxon>Bovidae</taxon>
        <taxon>Caprinae</taxon>
        <taxon>Ovis</taxon>
    </lineage>
</organism>